<evidence type="ECO:0000256" key="1">
    <source>
        <dbReference type="SAM" id="MobiDB-lite"/>
    </source>
</evidence>
<proteinExistence type="predicted"/>
<sequence>MADHRGGCEHPAQYISRGANQYGKWERCCLCQKKINFVKYSVDNPKPMQKDKKRNNKSSIDSAALQCTPDGSSGESWAANSLQDEKIKQMVREEVATQSKTMIGAVGEAVSKAISPIEIADYANALALALQLEEIQSDEDMEASADPHPLGKLVANAEEEDVIQHLTPSFAFFENVKAATERSTNPEGKMLEPPIEAVFIAGLVAAPHAWDTVPEAPSTDMALDTGSARLDEVAQGVILRRLKKKRPAPEFGPSKVSFVKQGEGSKSRKQMVKKKGVVEKSKKYKRKRRNVDSRKFSKGKKPEELPDVLRKLVGLKLKFRQKSSDQGESSATLPAGLTEVDPQILLNELDKSAPEKPEEVTQETLANIHESLCSSLPLVKVKDITTGDSEEIQLPGGWGAAGGPNDGFHQYWHQLVGDEERVKSLMQRAKSSMQAILELSVLPKMSTDPDEGAELERLRREPLHGEEQLHWAVQCGDDVQSRQALPSWLSNPIERSISKWVEEHNSWMQKIDARMMIGKNLTATTQKNFEKWSHERASCNLLFSRKKQAPVHSIRSHTELSRMEKDLFSVHVAFSMDPQELQLRASNGDSQRLLLLKGAPSKDGCVPGFLNQKPNDSDLQQAMQEEEQEPGSEHESGMEDDRGFQDEQEALLEQDNSQERGEDVEVLADTSDEEAVKQTVSTIHTRVKSFFHRPAYKALADRGLVDLPCMSGVLLSYHSTSRCWQGYYPGCHQRLSMTWGGRTLRSEAEALIRVLIGVVRCYTDQFPKDKLWRKQLEKLQLAEASVGTL</sequence>
<feature type="compositionally biased region" description="Polar residues" evidence="1">
    <location>
        <begin position="612"/>
        <end position="623"/>
    </location>
</feature>
<feature type="region of interest" description="Disordered" evidence="1">
    <location>
        <begin position="42"/>
        <end position="77"/>
    </location>
</feature>
<organism evidence="2 3">
    <name type="scientific">Durusdinium trenchii</name>
    <dbReference type="NCBI Taxonomy" id="1381693"/>
    <lineage>
        <taxon>Eukaryota</taxon>
        <taxon>Sar</taxon>
        <taxon>Alveolata</taxon>
        <taxon>Dinophyceae</taxon>
        <taxon>Suessiales</taxon>
        <taxon>Symbiodiniaceae</taxon>
        <taxon>Durusdinium</taxon>
    </lineage>
</organism>
<gene>
    <name evidence="2" type="ORF">SCF082_LOCUS21943</name>
</gene>
<feature type="region of interest" description="Disordered" evidence="1">
    <location>
        <begin position="605"/>
        <end position="642"/>
    </location>
</feature>
<protein>
    <submittedName>
        <fullName evidence="2">Uncharacterized protein</fullName>
    </submittedName>
</protein>
<feature type="compositionally biased region" description="Basic and acidic residues" evidence="1">
    <location>
        <begin position="631"/>
        <end position="642"/>
    </location>
</feature>
<dbReference type="EMBL" id="CAXAMM010015681">
    <property type="protein sequence ID" value="CAK9036974.1"/>
    <property type="molecule type" value="Genomic_DNA"/>
</dbReference>
<evidence type="ECO:0000313" key="2">
    <source>
        <dbReference type="EMBL" id="CAK9036974.1"/>
    </source>
</evidence>
<evidence type="ECO:0000313" key="3">
    <source>
        <dbReference type="Proteomes" id="UP001642464"/>
    </source>
</evidence>
<feature type="compositionally biased region" description="Basic and acidic residues" evidence="1">
    <location>
        <begin position="290"/>
        <end position="303"/>
    </location>
</feature>
<reference evidence="2 3" key="1">
    <citation type="submission" date="2024-02" db="EMBL/GenBank/DDBJ databases">
        <authorList>
            <person name="Chen Y."/>
            <person name="Shah S."/>
            <person name="Dougan E. K."/>
            <person name="Thang M."/>
            <person name="Chan C."/>
        </authorList>
    </citation>
    <scope>NUCLEOTIDE SEQUENCE [LARGE SCALE GENOMIC DNA]</scope>
</reference>
<accession>A0ABP0LCV0</accession>
<feature type="region of interest" description="Disordered" evidence="1">
    <location>
        <begin position="245"/>
        <end position="303"/>
    </location>
</feature>
<name>A0ABP0LCV0_9DINO</name>
<comment type="caution">
    <text evidence="2">The sequence shown here is derived from an EMBL/GenBank/DDBJ whole genome shotgun (WGS) entry which is preliminary data.</text>
</comment>
<dbReference type="Proteomes" id="UP001642464">
    <property type="component" value="Unassembled WGS sequence"/>
</dbReference>
<keyword evidence="3" id="KW-1185">Reference proteome</keyword>